<reference evidence="7" key="1">
    <citation type="submission" date="2025-08" db="UniProtKB">
        <authorList>
            <consortium name="RefSeq"/>
        </authorList>
    </citation>
    <scope>IDENTIFICATION</scope>
</reference>
<keyword evidence="1" id="KW-0227">DNA damage</keyword>
<feature type="region of interest" description="Disordered" evidence="4">
    <location>
        <begin position="380"/>
        <end position="435"/>
    </location>
</feature>
<feature type="region of interest" description="Disordered" evidence="4">
    <location>
        <begin position="746"/>
        <end position="794"/>
    </location>
</feature>
<feature type="compositionally biased region" description="Basic and acidic residues" evidence="4">
    <location>
        <begin position="382"/>
        <end position="400"/>
    </location>
</feature>
<evidence type="ECO:0000256" key="2">
    <source>
        <dbReference type="ARBA" id="ARBA00022801"/>
    </source>
</evidence>
<dbReference type="SUPFAM" id="SSF52141">
    <property type="entry name" value="Uracil-DNA glycosylase-like"/>
    <property type="match status" value="1"/>
</dbReference>
<protein>
    <submittedName>
        <fullName evidence="7">Uncharacterized protein LOC106812597</fullName>
    </submittedName>
</protein>
<keyword evidence="2" id="KW-0378">Hydrolase</keyword>
<dbReference type="CDD" id="cd10028">
    <property type="entry name" value="UDG-F2_TDG_MUG"/>
    <property type="match status" value="1"/>
</dbReference>
<feature type="compositionally biased region" description="Basic and acidic residues" evidence="4">
    <location>
        <begin position="677"/>
        <end position="687"/>
    </location>
</feature>
<dbReference type="InterPro" id="IPR015637">
    <property type="entry name" value="MUG/TDG"/>
</dbReference>
<dbReference type="RefSeq" id="XP_014671992.1">
    <property type="nucleotide sequence ID" value="XM_014816506.1"/>
</dbReference>
<dbReference type="Pfam" id="PF03167">
    <property type="entry name" value="UDG"/>
    <property type="match status" value="1"/>
</dbReference>
<feature type="domain" description="Uracil-DNA glycosylase-like" evidence="5">
    <location>
        <begin position="175"/>
        <end position="318"/>
    </location>
</feature>
<feature type="region of interest" description="Disordered" evidence="4">
    <location>
        <begin position="62"/>
        <end position="97"/>
    </location>
</feature>
<keyword evidence="3" id="KW-0234">DNA repair</keyword>
<accession>A0ABM1EIH1</accession>
<dbReference type="InterPro" id="IPR036895">
    <property type="entry name" value="Uracil-DNA_glycosylase-like_sf"/>
</dbReference>
<dbReference type="PANTHER" id="PTHR12159">
    <property type="entry name" value="G/T AND G/U MISMATCH-SPECIFIC DNA GLYCOSYLASE"/>
    <property type="match status" value="1"/>
</dbReference>
<organism evidence="6 7">
    <name type="scientific">Priapulus caudatus</name>
    <name type="common">Priapulid worm</name>
    <dbReference type="NCBI Taxonomy" id="37621"/>
    <lineage>
        <taxon>Eukaryota</taxon>
        <taxon>Metazoa</taxon>
        <taxon>Ecdysozoa</taxon>
        <taxon>Scalidophora</taxon>
        <taxon>Priapulida</taxon>
        <taxon>Priapulimorpha</taxon>
        <taxon>Priapulimorphida</taxon>
        <taxon>Priapulidae</taxon>
        <taxon>Priapulus</taxon>
    </lineage>
</organism>
<gene>
    <name evidence="7" type="primary">LOC106812597</name>
</gene>
<evidence type="ECO:0000256" key="4">
    <source>
        <dbReference type="SAM" id="MobiDB-lite"/>
    </source>
</evidence>
<name>A0ABM1EIH1_PRICU</name>
<evidence type="ECO:0000259" key="5">
    <source>
        <dbReference type="Pfam" id="PF03167"/>
    </source>
</evidence>
<dbReference type="PANTHER" id="PTHR12159:SF9">
    <property type="entry name" value="G_T MISMATCH-SPECIFIC THYMINE DNA GLYCOSYLASE"/>
    <property type="match status" value="1"/>
</dbReference>
<dbReference type="Proteomes" id="UP000695022">
    <property type="component" value="Unplaced"/>
</dbReference>
<evidence type="ECO:0000313" key="7">
    <source>
        <dbReference type="RefSeq" id="XP_014671992.1"/>
    </source>
</evidence>
<feature type="compositionally biased region" description="Basic and acidic residues" evidence="4">
    <location>
        <begin position="415"/>
        <end position="424"/>
    </location>
</feature>
<evidence type="ECO:0000256" key="3">
    <source>
        <dbReference type="ARBA" id="ARBA00023204"/>
    </source>
</evidence>
<proteinExistence type="predicted"/>
<sequence length="1034" mass="109148">MMSACPQTEGCSHDAERGIPSPLAEALQGLSHDALRTSIYFRQPDGGVQVKEEPIDAYEFVDDPPLSASAENGMLGRSPRKRGRPKGSVNKPKSETLPRVKIKQEHEMVSSNGQEHAMMQVAPPLCIPPLHLVKQEEGASSGGQKKITDAFKVRKKRDRFDGIPESEIEKRLLPDHITDNLDILIIGINPGLFAAFKGHHYAGPGNHFWKCLYLSGLIPEPMTAMDDYKMLTFGIGFTNIVARTSRGSADLKRKEIKEGGEILLEKIKAIKPKIAVFNGKGIYEVFSQNKLECFGKQPKPIEGTNTVIYVMPSSSARCAQLPRAIDKVPYYLALKKLRDYMRGSVATLDDSEIVFSDVKLKKFENGVKVKEEAADDGFEGGMKIKEEVPAVKPTLTKEDNAGETPKKKRKRRKKSEIEQERIERQQQQQQQQGAQVCNNGTAAALHHGLAVADPTAPLHPLHTAAAATLHAQAAGAADGQLARLGPAEAEDTLRDLGLLDPAAFRKHEVLIRQQENPVLHAATSGTTWGDGGKVIPTDNEGASAGATWGEESKVVPTAAGGTWGNDVTAVPASATWGEEAKAVSAASATWGDDAKAATGTTWGEEGKHAAAAAEWDLHQDPIDKELQEMIDQHRVGEDARGGGVAAAAGSPLNPPAGGGGATATPLTPQHPVTPTEKMGEKPYDHHQQQHHQHHHQQQQQQQLGGGIKQESMWNDAAYGIPSAAAAATLACHQGVSPPAAAYGIHASSPTAQQQQQQAPVTPVVAPAPCHGSPATSTSHGYGGGGGAVTSHAPPGGTTDFLDLAYSSLPTIKTEPRSTFLGQYDEGATGGADATAGNYSGGNGSYPGGATTAAFTSQLAAAAAQRSVLASPFAASRGYAPPTYIDPPNPGAPYPSFLGAAAQKDYAGALSRPQGMIAPHQPAYTHSPAPFYLPQHPAASPLPAAAAAAAFAQHPYHHHHHAAAAAAAAAGYHHASTPHHPHSVYPSTYPPPPPPGMYGDGGAMTAGYYPAAQMPGMGSVRVKQEPGSYFGHCPY</sequence>
<dbReference type="GeneID" id="106812597"/>
<dbReference type="Gene3D" id="3.40.470.10">
    <property type="entry name" value="Uracil-DNA glycosylase-like domain"/>
    <property type="match status" value="1"/>
</dbReference>
<keyword evidence="6" id="KW-1185">Reference proteome</keyword>
<dbReference type="InterPro" id="IPR005122">
    <property type="entry name" value="Uracil-DNA_glycosylase-like"/>
</dbReference>
<evidence type="ECO:0000313" key="6">
    <source>
        <dbReference type="Proteomes" id="UP000695022"/>
    </source>
</evidence>
<feature type="compositionally biased region" description="Low complexity" evidence="4">
    <location>
        <begin position="746"/>
        <end position="768"/>
    </location>
</feature>
<evidence type="ECO:0000256" key="1">
    <source>
        <dbReference type="ARBA" id="ARBA00022763"/>
    </source>
</evidence>
<feature type="region of interest" description="Disordered" evidence="4">
    <location>
        <begin position="638"/>
        <end position="706"/>
    </location>
</feature>